<dbReference type="GO" id="GO:0000785">
    <property type="term" value="C:chromatin"/>
    <property type="evidence" value="ECO:0007669"/>
    <property type="project" value="TreeGrafter"/>
</dbReference>
<dbReference type="InterPro" id="IPR022698">
    <property type="entry name" value="OrsD"/>
</dbReference>
<feature type="compositionally biased region" description="Basic residues" evidence="1">
    <location>
        <begin position="582"/>
        <end position="591"/>
    </location>
</feature>
<feature type="region of interest" description="Disordered" evidence="1">
    <location>
        <begin position="568"/>
        <end position="591"/>
    </location>
</feature>
<dbReference type="Proteomes" id="UP000750711">
    <property type="component" value="Unassembled WGS sequence"/>
</dbReference>
<dbReference type="SMART" id="SM00558">
    <property type="entry name" value="JmjC"/>
    <property type="match status" value="1"/>
</dbReference>
<reference evidence="3" key="1">
    <citation type="submission" date="2021-03" db="EMBL/GenBank/DDBJ databases">
        <title>Comparative genomics and phylogenomic investigation of the class Geoglossomycetes provide insights into ecological specialization and systematics.</title>
        <authorList>
            <person name="Melie T."/>
            <person name="Pirro S."/>
            <person name="Miller A.N."/>
            <person name="Quandt A."/>
        </authorList>
    </citation>
    <scope>NUCLEOTIDE SEQUENCE</scope>
    <source>
        <strain evidence="3">CAQ_001_2017</strain>
    </source>
</reference>
<protein>
    <recommendedName>
        <fullName evidence="2">JmjC domain-containing protein</fullName>
    </recommendedName>
</protein>
<dbReference type="PROSITE" id="PS51184">
    <property type="entry name" value="JMJC"/>
    <property type="match status" value="1"/>
</dbReference>
<evidence type="ECO:0000259" key="2">
    <source>
        <dbReference type="PROSITE" id="PS51184"/>
    </source>
</evidence>
<dbReference type="AlphaFoldDB" id="A0A9P8RM75"/>
<dbReference type="Gene3D" id="2.60.120.650">
    <property type="entry name" value="Cupin"/>
    <property type="match status" value="1"/>
</dbReference>
<dbReference type="Pfam" id="PF12013">
    <property type="entry name" value="OrsD"/>
    <property type="match status" value="1"/>
</dbReference>
<comment type="caution">
    <text evidence="3">The sequence shown here is derived from an EMBL/GenBank/DDBJ whole genome shotgun (WGS) entry which is preliminary data.</text>
</comment>
<dbReference type="PANTHER" id="PTHR10694:SF7">
    <property type="entry name" value="[HISTONE H3]-TRIMETHYL-L-LYSINE(9) DEMETHYLASE"/>
    <property type="match status" value="1"/>
</dbReference>
<dbReference type="Pfam" id="PF02373">
    <property type="entry name" value="JmjC"/>
    <property type="match status" value="1"/>
</dbReference>
<dbReference type="PANTHER" id="PTHR10694">
    <property type="entry name" value="LYSINE-SPECIFIC DEMETHYLASE"/>
    <property type="match status" value="1"/>
</dbReference>
<feature type="domain" description="JmjC" evidence="2">
    <location>
        <begin position="370"/>
        <end position="531"/>
    </location>
</feature>
<dbReference type="EMBL" id="JAGHQM010001020">
    <property type="protein sequence ID" value="KAH0556762.1"/>
    <property type="molecule type" value="Genomic_DNA"/>
</dbReference>
<proteinExistence type="predicted"/>
<keyword evidence="4" id="KW-1185">Reference proteome</keyword>
<name>A0A9P8RM75_9PEZI</name>
<dbReference type="GO" id="GO:0005634">
    <property type="term" value="C:nucleus"/>
    <property type="evidence" value="ECO:0007669"/>
    <property type="project" value="TreeGrafter"/>
</dbReference>
<gene>
    <name evidence="3" type="ORF">GP486_005449</name>
</gene>
<dbReference type="InterPro" id="IPR003347">
    <property type="entry name" value="JmjC_dom"/>
</dbReference>
<sequence>MTTTTLPSQDHIYRFLPGFKILLCIPCGSAVQPHAITSHLYNKEHHDLSCEQRQALRSYALTYDLTNHEHIPLPEPNAMPVPGLRLMSGFSCGLCTYLTASWDCLTDHGRRQHGRRKRDGVYWREVKLQTFFRGRKLRYFIVKDPDIVPDGSPVPPNPSVGRATPDIKEQPGVAGPTSAPDISVAEAVDEPAGIPEPYMSGNNGFGVDSVNNPEISPNYPFMCTRDPDSDVLTFRPSLEEFHDFPKFLTEALAASRAGPSSHVGLCVVKVPQGGLDSSGPAGIARSRNSRCVQYFEQTAEAMDSTDGGVFRINHATKGPTTILQWQKQVDAVTKVHGNAINDDRMMELLRQERLKAVYLKLEVAKSISSLLAVDPIGLSHLPGNQLHDLDIPGMSSDYIYLGAPGSLFTMHLEDYNVHSFNYLRSGKPKRWVVVNPGSRAKFEDLIKATFPKYPASCSQFMRHQNFYMSPSFLRKHSIGFVQVTQTPGDMMVLYPFAYHQGYNMGDNLAIASNFALESEEPLYERGYVPCEQECCPGLAPLVLNFPLKREQQVKDVATPKIKKVKVCAGRDGGGGSATPKLGRGRPKKNKT</sequence>
<dbReference type="GO" id="GO:0051864">
    <property type="term" value="F:histone H3K36 demethylase activity"/>
    <property type="evidence" value="ECO:0007669"/>
    <property type="project" value="TreeGrafter"/>
</dbReference>
<organism evidence="3 4">
    <name type="scientific">Trichoglossum hirsutum</name>
    <dbReference type="NCBI Taxonomy" id="265104"/>
    <lineage>
        <taxon>Eukaryota</taxon>
        <taxon>Fungi</taxon>
        <taxon>Dikarya</taxon>
        <taxon>Ascomycota</taxon>
        <taxon>Pezizomycotina</taxon>
        <taxon>Geoglossomycetes</taxon>
        <taxon>Geoglossales</taxon>
        <taxon>Geoglossaceae</taxon>
        <taxon>Trichoglossum</taxon>
    </lineage>
</organism>
<evidence type="ECO:0000256" key="1">
    <source>
        <dbReference type="SAM" id="MobiDB-lite"/>
    </source>
</evidence>
<dbReference type="GO" id="GO:0032454">
    <property type="term" value="F:histone H3K9 demethylase activity"/>
    <property type="evidence" value="ECO:0007669"/>
    <property type="project" value="TreeGrafter"/>
</dbReference>
<evidence type="ECO:0000313" key="3">
    <source>
        <dbReference type="EMBL" id="KAH0556762.1"/>
    </source>
</evidence>
<dbReference type="SUPFAM" id="SSF51197">
    <property type="entry name" value="Clavaminate synthase-like"/>
    <property type="match status" value="1"/>
</dbReference>
<accession>A0A9P8RM75</accession>
<feature type="region of interest" description="Disordered" evidence="1">
    <location>
        <begin position="150"/>
        <end position="179"/>
    </location>
</feature>
<evidence type="ECO:0000313" key="4">
    <source>
        <dbReference type="Proteomes" id="UP000750711"/>
    </source>
</evidence>
<dbReference type="GO" id="GO:0010468">
    <property type="term" value="P:regulation of gene expression"/>
    <property type="evidence" value="ECO:0007669"/>
    <property type="project" value="TreeGrafter"/>
</dbReference>